<proteinExistence type="predicted"/>
<dbReference type="Pfam" id="PF00563">
    <property type="entry name" value="EAL"/>
    <property type="match status" value="1"/>
</dbReference>
<dbReference type="InterPro" id="IPR035919">
    <property type="entry name" value="EAL_sf"/>
</dbReference>
<sequence length="92" mass="10709">MSAAEQRKRLLGYDLREAVEQSELVLHYQPQFQLPDNTLRGFEALVRWQHPQLGLLGPDQFIPLAEETRLILDIGDWVLREACRQAVLWKLA</sequence>
<dbReference type="CDD" id="cd01948">
    <property type="entry name" value="EAL"/>
    <property type="match status" value="1"/>
</dbReference>
<dbReference type="InterPro" id="IPR001633">
    <property type="entry name" value="EAL_dom"/>
</dbReference>
<dbReference type="Gene3D" id="3.20.20.450">
    <property type="entry name" value="EAL domain"/>
    <property type="match status" value="1"/>
</dbReference>
<organism evidence="2 3">
    <name type="scientific">Deinococcus radiophilus</name>
    <dbReference type="NCBI Taxonomy" id="32062"/>
    <lineage>
        <taxon>Bacteria</taxon>
        <taxon>Thermotogati</taxon>
        <taxon>Deinococcota</taxon>
        <taxon>Deinococci</taxon>
        <taxon>Deinococcales</taxon>
        <taxon>Deinococcaceae</taxon>
        <taxon>Deinococcus</taxon>
    </lineage>
</organism>
<evidence type="ECO:0000313" key="3">
    <source>
        <dbReference type="Proteomes" id="UP000277766"/>
    </source>
</evidence>
<dbReference type="PANTHER" id="PTHR44757">
    <property type="entry name" value="DIGUANYLATE CYCLASE DGCP"/>
    <property type="match status" value="1"/>
</dbReference>
<dbReference type="SUPFAM" id="SSF141868">
    <property type="entry name" value="EAL domain-like"/>
    <property type="match status" value="1"/>
</dbReference>
<gene>
    <name evidence="2" type="ORF">EJ104_01200</name>
</gene>
<comment type="caution">
    <text evidence="2">The sequence shown here is derived from an EMBL/GenBank/DDBJ whole genome shotgun (WGS) entry which is preliminary data.</text>
</comment>
<dbReference type="AlphaFoldDB" id="A0A431W654"/>
<protein>
    <submittedName>
        <fullName evidence="2">EAL domain-containing protein</fullName>
    </submittedName>
</protein>
<name>A0A431W654_9DEIO</name>
<dbReference type="PANTHER" id="PTHR44757:SF2">
    <property type="entry name" value="BIOFILM ARCHITECTURE MAINTENANCE PROTEIN MBAA"/>
    <property type="match status" value="1"/>
</dbReference>
<reference evidence="2 3" key="1">
    <citation type="submission" date="2018-12" db="EMBL/GenBank/DDBJ databases">
        <title>Deinococcus radiophilus ATCC 27603 genome sequencing and assembly.</title>
        <authorList>
            <person name="Maclea K.S."/>
            <person name="Maynard C.R."/>
        </authorList>
    </citation>
    <scope>NUCLEOTIDE SEQUENCE [LARGE SCALE GENOMIC DNA]</scope>
    <source>
        <strain evidence="2 3">ATCC 27603</strain>
    </source>
</reference>
<dbReference type="InterPro" id="IPR052155">
    <property type="entry name" value="Biofilm_reg_signaling"/>
</dbReference>
<keyword evidence="3" id="KW-1185">Reference proteome</keyword>
<dbReference type="PROSITE" id="PS50883">
    <property type="entry name" value="EAL"/>
    <property type="match status" value="1"/>
</dbReference>
<accession>A0A431W654</accession>
<dbReference type="EMBL" id="RXPE01000001">
    <property type="protein sequence ID" value="RTR30896.1"/>
    <property type="molecule type" value="Genomic_DNA"/>
</dbReference>
<feature type="domain" description="EAL" evidence="1">
    <location>
        <begin position="8"/>
        <end position="92"/>
    </location>
</feature>
<dbReference type="OrthoDB" id="67308at2"/>
<evidence type="ECO:0000259" key="1">
    <source>
        <dbReference type="PROSITE" id="PS50883"/>
    </source>
</evidence>
<evidence type="ECO:0000313" key="2">
    <source>
        <dbReference type="EMBL" id="RTR30896.1"/>
    </source>
</evidence>
<dbReference type="Proteomes" id="UP000277766">
    <property type="component" value="Unassembled WGS sequence"/>
</dbReference>